<dbReference type="AlphaFoldDB" id="A0AAF0YJG8"/>
<dbReference type="RefSeq" id="WP_040929601.1">
    <property type="nucleotide sequence ID" value="NZ_CABKSY010000150.1"/>
</dbReference>
<evidence type="ECO:0000256" key="1">
    <source>
        <dbReference type="SAM" id="Phobius"/>
    </source>
</evidence>
<evidence type="ECO:0000313" key="3">
    <source>
        <dbReference type="Proteomes" id="UP000243626"/>
    </source>
</evidence>
<proteinExistence type="predicted"/>
<protein>
    <submittedName>
        <fullName evidence="2">Uncharacterized protein</fullName>
    </submittedName>
</protein>
<gene>
    <name evidence="2" type="ORF">CJ229_006580</name>
</gene>
<feature type="transmembrane region" description="Helical" evidence="1">
    <location>
        <begin position="32"/>
        <end position="53"/>
    </location>
</feature>
<sequence>MKQLLLLIFILFNAWSAFDIYANYSADELIDWLSIRIILLVVSGALSVIYILLGSKKLTNILAVINIVLALTHFYRILLIYFT</sequence>
<name>A0AAF0YJG8_9STAP</name>
<accession>A0AAF0YJG8</accession>
<keyword evidence="1" id="KW-1133">Transmembrane helix</keyword>
<dbReference type="EMBL" id="CP136964">
    <property type="protein sequence ID" value="WOS95755.1"/>
    <property type="molecule type" value="Genomic_DNA"/>
</dbReference>
<organism evidence="2 3">
    <name type="scientific">Nosocomiicoccus massiliensis</name>
    <dbReference type="NCBI Taxonomy" id="1232430"/>
    <lineage>
        <taxon>Bacteria</taxon>
        <taxon>Bacillati</taxon>
        <taxon>Bacillota</taxon>
        <taxon>Bacilli</taxon>
        <taxon>Bacillales</taxon>
        <taxon>Staphylococcaceae</taxon>
        <taxon>Nosocomiicoccus</taxon>
    </lineage>
</organism>
<dbReference type="Proteomes" id="UP000243626">
    <property type="component" value="Chromosome"/>
</dbReference>
<reference evidence="3" key="1">
    <citation type="submission" date="2017-09" db="EMBL/GenBank/DDBJ databases">
        <title>Bacterial strain isolated from the female urinary microbiota.</title>
        <authorList>
            <person name="Thomas-White K."/>
            <person name="Kumar N."/>
            <person name="Forster S."/>
            <person name="Putonti C."/>
            <person name="Lawley T."/>
            <person name="Wolfe A.J."/>
        </authorList>
    </citation>
    <scope>NUCLEOTIDE SEQUENCE [LARGE SCALE GENOMIC DNA]</scope>
    <source>
        <strain evidence="3">UMB0959</strain>
    </source>
</reference>
<feature type="transmembrane region" description="Helical" evidence="1">
    <location>
        <begin position="60"/>
        <end position="82"/>
    </location>
</feature>
<dbReference type="KEGG" id="nmy:CJ229_006580"/>
<keyword evidence="1" id="KW-0812">Transmembrane</keyword>
<evidence type="ECO:0000313" key="2">
    <source>
        <dbReference type="EMBL" id="WOS95755.1"/>
    </source>
</evidence>
<keyword evidence="1" id="KW-0472">Membrane</keyword>
<keyword evidence="3" id="KW-1185">Reference proteome</keyword>